<protein>
    <submittedName>
        <fullName evidence="2">Outer membrane lipoprotein carrier protein LolA</fullName>
    </submittedName>
</protein>
<evidence type="ECO:0000313" key="3">
    <source>
        <dbReference type="Proteomes" id="UP001596395"/>
    </source>
</evidence>
<proteinExistence type="predicted"/>
<feature type="compositionally biased region" description="Basic and acidic residues" evidence="1">
    <location>
        <begin position="428"/>
        <end position="447"/>
    </location>
</feature>
<dbReference type="EMBL" id="JBHSXN010000002">
    <property type="protein sequence ID" value="MFC6953845.1"/>
    <property type="molecule type" value="Genomic_DNA"/>
</dbReference>
<gene>
    <name evidence="2" type="ORF">ACFQGB_13315</name>
</gene>
<dbReference type="Proteomes" id="UP001596395">
    <property type="component" value="Unassembled WGS sequence"/>
</dbReference>
<accession>A0ABD5VEB1</accession>
<evidence type="ECO:0000256" key="1">
    <source>
        <dbReference type="SAM" id="MobiDB-lite"/>
    </source>
</evidence>
<dbReference type="RefSeq" id="WP_336350796.1">
    <property type="nucleotide sequence ID" value="NZ_JAZAQL010000002.1"/>
</dbReference>
<reference evidence="2 3" key="1">
    <citation type="journal article" date="2019" name="Int. J. Syst. Evol. Microbiol.">
        <title>The Global Catalogue of Microorganisms (GCM) 10K type strain sequencing project: providing services to taxonomists for standard genome sequencing and annotation.</title>
        <authorList>
            <consortium name="The Broad Institute Genomics Platform"/>
            <consortium name="The Broad Institute Genome Sequencing Center for Infectious Disease"/>
            <person name="Wu L."/>
            <person name="Ma J."/>
        </authorList>
    </citation>
    <scope>NUCLEOTIDE SEQUENCE [LARGE SCALE GENOMIC DNA]</scope>
    <source>
        <strain evidence="2 3">GX26</strain>
    </source>
</reference>
<dbReference type="PANTHER" id="PTHR37507">
    <property type="entry name" value="SPORULATION PROTEIN YDCC"/>
    <property type="match status" value="1"/>
</dbReference>
<name>A0ABD5VEB1_9EURY</name>
<keyword evidence="2" id="KW-0449">Lipoprotein</keyword>
<dbReference type="PANTHER" id="PTHR37507:SF2">
    <property type="entry name" value="SPORULATION PROTEIN YDCC"/>
    <property type="match status" value="1"/>
</dbReference>
<evidence type="ECO:0000313" key="2">
    <source>
        <dbReference type="EMBL" id="MFC6953845.1"/>
    </source>
</evidence>
<comment type="caution">
    <text evidence="2">The sequence shown here is derived from an EMBL/GenBank/DDBJ whole genome shotgun (WGS) entry which is preliminary data.</text>
</comment>
<dbReference type="AlphaFoldDB" id="A0ABD5VEB1"/>
<organism evidence="2 3">
    <name type="scientific">Halorubellus litoreus</name>
    <dbReference type="NCBI Taxonomy" id="755308"/>
    <lineage>
        <taxon>Archaea</taxon>
        <taxon>Methanobacteriati</taxon>
        <taxon>Methanobacteriota</taxon>
        <taxon>Stenosarchaea group</taxon>
        <taxon>Halobacteria</taxon>
        <taxon>Halobacteriales</taxon>
        <taxon>Halorubellaceae</taxon>
        <taxon>Halorubellus</taxon>
    </lineage>
</organism>
<feature type="region of interest" description="Disordered" evidence="1">
    <location>
        <begin position="415"/>
        <end position="447"/>
    </location>
</feature>
<sequence length="447" mass="46659">MTRTRTVLVLAAVAFAVALAGCSFGPGGAGDGGVPPVPDGDDAASTYRALGNVTGDLQVEVVSGDRTNRSTLRFAAEVGTRNARQRVTAPATHRGNRFVSNDAYYWQYNASADVAQRYAHTAATFNSTFGTGDDGDFGAFLAAAFDAANESDGTVSSLPSVGVGPAPTVVSGDDGEASAPAPSANVSAFVVTYGGTETVADERTHVLVVEPADPDATAARNLTITYYVDQERFFPVRVERRATVDGERWSHVMTFSNLNYGANVSASTYRYEPGERTEVVDYATGVVRFPTVAALAANTTVPVPDPSVPDGFEFAYAAGIDLNATGGQVLYSNESTVLVAGRYLSDDIVRSRERGVAENLTVDGHSALYVDLGRTKAVYVYCDDYVVSAASIGPYPRDALVAFAASLDCGDAEGTGYGTQPGAPSGLRDADLDGARGVRGDVDATRP</sequence>
<dbReference type="InterPro" id="IPR052944">
    <property type="entry name" value="Sporulation_related"/>
</dbReference>
<dbReference type="Gene3D" id="2.50.20.10">
    <property type="entry name" value="Lipoprotein localisation LolA/LolB/LppX"/>
    <property type="match status" value="1"/>
</dbReference>
<dbReference type="PROSITE" id="PS51257">
    <property type="entry name" value="PROKAR_LIPOPROTEIN"/>
    <property type="match status" value="1"/>
</dbReference>
<keyword evidence="3" id="KW-1185">Reference proteome</keyword>